<accession>A0ABU8WAC9</accession>
<dbReference type="PANTHER" id="PTHR32347:SF29">
    <property type="entry name" value="UPF0194 MEMBRANE PROTEIN YBHG"/>
    <property type="match status" value="1"/>
</dbReference>
<dbReference type="NCBIfam" id="TIGR01730">
    <property type="entry name" value="RND_mfp"/>
    <property type="match status" value="1"/>
</dbReference>
<evidence type="ECO:0000256" key="5">
    <source>
        <dbReference type="ARBA" id="ARBA00022764"/>
    </source>
</evidence>
<evidence type="ECO:0000256" key="6">
    <source>
        <dbReference type="ARBA" id="ARBA00023054"/>
    </source>
</evidence>
<keyword evidence="9" id="KW-0812">Transmembrane</keyword>
<protein>
    <submittedName>
        <fullName evidence="12">Efflux RND transporter periplasmic adaptor subunit</fullName>
    </submittedName>
</protein>
<evidence type="ECO:0000313" key="12">
    <source>
        <dbReference type="EMBL" id="MEJ8826991.1"/>
    </source>
</evidence>
<dbReference type="Gene3D" id="2.40.30.170">
    <property type="match status" value="1"/>
</dbReference>
<dbReference type="EMBL" id="JBBKZV010000047">
    <property type="protein sequence ID" value="MEJ8826991.1"/>
    <property type="molecule type" value="Genomic_DNA"/>
</dbReference>
<dbReference type="PANTHER" id="PTHR32347">
    <property type="entry name" value="EFFLUX SYSTEM COMPONENT YKNX-RELATED"/>
    <property type="match status" value="1"/>
</dbReference>
<dbReference type="InterPro" id="IPR050465">
    <property type="entry name" value="UPF0194_transport"/>
</dbReference>
<dbReference type="Gene3D" id="1.10.287.470">
    <property type="entry name" value="Helix hairpin bin"/>
    <property type="match status" value="1"/>
</dbReference>
<keyword evidence="5" id="KW-0574">Periplasm</keyword>
<dbReference type="SUPFAM" id="SSF111369">
    <property type="entry name" value="HlyD-like secretion proteins"/>
    <property type="match status" value="2"/>
</dbReference>
<comment type="similarity">
    <text evidence="3">Belongs to the UPF0194 family.</text>
</comment>
<dbReference type="Pfam" id="PF25954">
    <property type="entry name" value="Beta-barrel_RND_2"/>
    <property type="match status" value="1"/>
</dbReference>
<proteinExistence type="inferred from homology"/>
<feature type="domain" description="CusB-like beta-barrel" evidence="10">
    <location>
        <begin position="287"/>
        <end position="359"/>
    </location>
</feature>
<name>A0ABU8WAC9_9BURK</name>
<dbReference type="InterPro" id="IPR058792">
    <property type="entry name" value="Beta-barrel_RND_2"/>
</dbReference>
<keyword evidence="9" id="KW-1133">Transmembrane helix</keyword>
<feature type="domain" description="Multidrug resistance protein MdtA-like C-terminal permuted SH3" evidence="11">
    <location>
        <begin position="365"/>
        <end position="420"/>
    </location>
</feature>
<evidence type="ECO:0000259" key="10">
    <source>
        <dbReference type="Pfam" id="PF25954"/>
    </source>
</evidence>
<organism evidence="12 13">
    <name type="scientific">Variovorax humicola</name>
    <dbReference type="NCBI Taxonomy" id="1769758"/>
    <lineage>
        <taxon>Bacteria</taxon>
        <taxon>Pseudomonadati</taxon>
        <taxon>Pseudomonadota</taxon>
        <taxon>Betaproteobacteria</taxon>
        <taxon>Burkholderiales</taxon>
        <taxon>Comamonadaceae</taxon>
        <taxon>Variovorax</taxon>
    </lineage>
</organism>
<feature type="transmembrane region" description="Helical" evidence="9">
    <location>
        <begin position="42"/>
        <end position="60"/>
    </location>
</feature>
<evidence type="ECO:0000256" key="9">
    <source>
        <dbReference type="SAM" id="Phobius"/>
    </source>
</evidence>
<keyword evidence="9" id="KW-0472">Membrane</keyword>
<evidence type="ECO:0000256" key="4">
    <source>
        <dbReference type="ARBA" id="ARBA00022729"/>
    </source>
</evidence>
<feature type="region of interest" description="Disordered" evidence="8">
    <location>
        <begin position="1"/>
        <end position="22"/>
    </location>
</feature>
<keyword evidence="4" id="KW-0732">Signal</keyword>
<dbReference type="Gene3D" id="2.40.420.20">
    <property type="match status" value="1"/>
</dbReference>
<comment type="subcellular location">
    <subcellularLocation>
        <location evidence="1">Periplasm</location>
    </subcellularLocation>
</comment>
<evidence type="ECO:0000256" key="2">
    <source>
        <dbReference type="ARBA" id="ARBA00009477"/>
    </source>
</evidence>
<evidence type="ECO:0000313" key="13">
    <source>
        <dbReference type="Proteomes" id="UP001363010"/>
    </source>
</evidence>
<sequence length="442" mass="46722">MYRTASPSPLELAPPASSGPAPALAVAPVPARHRVREALRRYGLFALLAVFGIALIPWGAPRLLYGPRIDVDPVIRRDFVQSVVASGHVEAPHRVSIGTQVVGTARSVPVQEGQVVREGQVLVALDSAELEATAAQADAAVLQAQARIRQLREVQAPIAEQAMRQARINLANAQAQQRRNAELARQGFIGQAALDDFDKVVSLAQAQLISATSQLATTRADGSDYAVAATALAQARASAQAAHARLSYASIVAPVAGTLIDRAVEPGDVVQPGKALMVLSPSGATQLVVQIDEKNLQLLAPGQAALVSADAYADQRFAAMLVYINPGVDVQRGSVEVKLDVPQPPAYLRQDMTVSVDIQVASRHDAVLVPTQSVRQAERGQPWVLKVDGHRARRQPIRLGMRSGSMSEVLEGLQPGDLVVPAAANGIVEGSRLRGVPARPAP</sequence>
<keyword evidence="6 7" id="KW-0175">Coiled coil</keyword>
<gene>
    <name evidence="12" type="ORF">WKW80_34185</name>
</gene>
<comment type="similarity">
    <text evidence="2">Belongs to the membrane fusion protein (MFP) (TC 8.A.1) family.</text>
</comment>
<evidence type="ECO:0000259" key="11">
    <source>
        <dbReference type="Pfam" id="PF25967"/>
    </source>
</evidence>
<evidence type="ECO:0000256" key="3">
    <source>
        <dbReference type="ARBA" id="ARBA00010602"/>
    </source>
</evidence>
<dbReference type="InterPro" id="IPR058627">
    <property type="entry name" value="MdtA-like_C"/>
</dbReference>
<evidence type="ECO:0000256" key="7">
    <source>
        <dbReference type="SAM" id="Coils"/>
    </source>
</evidence>
<reference evidence="12 13" key="1">
    <citation type="submission" date="2024-03" db="EMBL/GenBank/DDBJ databases">
        <title>Novel species of the genus Variovorax.</title>
        <authorList>
            <person name="Liu Q."/>
            <person name="Xin Y.-H."/>
        </authorList>
    </citation>
    <scope>NUCLEOTIDE SEQUENCE [LARGE SCALE GENOMIC DNA]</scope>
    <source>
        <strain evidence="12 13">KACC 18501</strain>
    </source>
</reference>
<dbReference type="Gene3D" id="2.40.50.100">
    <property type="match status" value="1"/>
</dbReference>
<dbReference type="Pfam" id="PF25967">
    <property type="entry name" value="RND-MFP_C"/>
    <property type="match status" value="1"/>
</dbReference>
<dbReference type="RefSeq" id="WP_340368021.1">
    <property type="nucleotide sequence ID" value="NZ_JBBKZV010000047.1"/>
</dbReference>
<comment type="caution">
    <text evidence="12">The sequence shown here is derived from an EMBL/GenBank/DDBJ whole genome shotgun (WGS) entry which is preliminary data.</text>
</comment>
<dbReference type="Proteomes" id="UP001363010">
    <property type="component" value="Unassembled WGS sequence"/>
</dbReference>
<dbReference type="InterPro" id="IPR006143">
    <property type="entry name" value="RND_pump_MFP"/>
</dbReference>
<evidence type="ECO:0000256" key="1">
    <source>
        <dbReference type="ARBA" id="ARBA00004418"/>
    </source>
</evidence>
<feature type="coiled-coil region" evidence="7">
    <location>
        <begin position="125"/>
        <end position="176"/>
    </location>
</feature>
<evidence type="ECO:0000256" key="8">
    <source>
        <dbReference type="SAM" id="MobiDB-lite"/>
    </source>
</evidence>
<keyword evidence="13" id="KW-1185">Reference proteome</keyword>